<dbReference type="GO" id="GO:0031966">
    <property type="term" value="C:mitochondrial membrane"/>
    <property type="evidence" value="ECO:0007669"/>
    <property type="project" value="UniProtKB-SubCell"/>
</dbReference>
<evidence type="ECO:0000256" key="3">
    <source>
        <dbReference type="ARBA" id="ARBA00022989"/>
    </source>
</evidence>
<name>A0A8V0ZHN8_CHICK</name>
<dbReference type="Ensembl" id="ENSGALT00010051135.1">
    <property type="protein sequence ID" value="ENSGALP00010030324.1"/>
    <property type="gene ID" value="ENSGALG00010021118.1"/>
</dbReference>
<dbReference type="PRINTS" id="PR01821">
    <property type="entry name" value="DAPIT"/>
</dbReference>
<reference evidence="8" key="1">
    <citation type="submission" date="2020-11" db="EMBL/GenBank/DDBJ databases">
        <title>Gallus gallus (Chicken) genome, bGalGal1, GRCg7b, maternal haplotype autosomes + Z &amp; W.</title>
        <authorList>
            <person name="Warren W."/>
            <person name="Formenti G."/>
            <person name="Fedrigo O."/>
            <person name="Haase B."/>
            <person name="Mountcastle J."/>
            <person name="Balacco J."/>
            <person name="Tracey A."/>
            <person name="Schneider V."/>
            <person name="Okimoto R."/>
            <person name="Cheng H."/>
            <person name="Hawken R."/>
            <person name="Howe K."/>
            <person name="Jarvis E.D."/>
        </authorList>
    </citation>
    <scope>NUCLEOTIDE SEQUENCE [LARGE SCALE GENOMIC DNA]</scope>
    <source>
        <strain evidence="8">Broiler</strain>
    </source>
</reference>
<feature type="transmembrane region" description="Helical" evidence="7">
    <location>
        <begin position="176"/>
        <end position="193"/>
    </location>
</feature>
<keyword evidence="2 7" id="KW-0812">Transmembrane</keyword>
<keyword evidence="4" id="KW-0496">Mitochondrion</keyword>
<keyword evidence="5 7" id="KW-0472">Membrane</keyword>
<dbReference type="PANTHER" id="PTHR34038">
    <property type="entry name" value="ATP SYNTHASE MEMBRANE SUBUNIT DAPIT, MITOCHONDRIAL"/>
    <property type="match status" value="1"/>
</dbReference>
<dbReference type="PANTHER" id="PTHR34038:SF1">
    <property type="entry name" value="ATP SYNTHASE MEMBRANE SUBUNIT K, MITOCHONDRIAL"/>
    <property type="match status" value="1"/>
</dbReference>
<evidence type="ECO:0000313" key="8">
    <source>
        <dbReference type="Ensembl" id="ENSGALP00010030324.1"/>
    </source>
</evidence>
<dbReference type="FunCoup" id="A0A8V0ZHN8">
    <property type="interactions" value="1479"/>
</dbReference>
<dbReference type="Pfam" id="PF14960">
    <property type="entry name" value="ATP_synth_reg"/>
    <property type="match status" value="1"/>
</dbReference>
<sequence>MKVQPGAVSSKHLPQPLVQTGPHRSAHRDPDCPPQARPQRRHSHHSKPHECRSPRAPGSSTPGEGQRLKGGRKCRAILKTGRGGGMEEASCFRGQPISALRGGCARKWAPAILWEGAEEGQSEAVKKEVAEGAGGYSISAKLEPATMAGHDSGSQHQFTGFQKYFNSYTITGRRNYVIATYTGIAMLVLYFKLRPKKKTPAVADK</sequence>
<accession>A0A8V0ZHN8</accession>
<reference evidence="8" key="3">
    <citation type="submission" date="2025-09" db="UniProtKB">
        <authorList>
            <consortium name="Ensembl"/>
        </authorList>
    </citation>
    <scope>IDENTIFICATION</scope>
    <source>
        <strain evidence="8">broiler</strain>
    </source>
</reference>
<proteinExistence type="evidence at protein level"/>
<organism evidence="8 9">
    <name type="scientific">Gallus gallus</name>
    <name type="common">Chicken</name>
    <dbReference type="NCBI Taxonomy" id="9031"/>
    <lineage>
        <taxon>Eukaryota</taxon>
        <taxon>Metazoa</taxon>
        <taxon>Chordata</taxon>
        <taxon>Craniata</taxon>
        <taxon>Vertebrata</taxon>
        <taxon>Euteleostomi</taxon>
        <taxon>Archelosauria</taxon>
        <taxon>Archosauria</taxon>
        <taxon>Dinosauria</taxon>
        <taxon>Saurischia</taxon>
        <taxon>Theropoda</taxon>
        <taxon>Coelurosauria</taxon>
        <taxon>Aves</taxon>
        <taxon>Neognathae</taxon>
        <taxon>Galloanserae</taxon>
        <taxon>Galliformes</taxon>
        <taxon>Phasianidae</taxon>
        <taxon>Phasianinae</taxon>
        <taxon>Gallus</taxon>
    </lineage>
</organism>
<dbReference type="GlyGen" id="A0A8V0ZHN8">
    <property type="glycosylation" value="1 site"/>
</dbReference>
<evidence type="ECO:0000313" key="9">
    <source>
        <dbReference type="Proteomes" id="UP000000539"/>
    </source>
</evidence>
<comment type="subcellular location">
    <subcellularLocation>
        <location evidence="1">Mitochondrion membrane</location>
        <topology evidence="1">Single-pass membrane protein</topology>
    </subcellularLocation>
</comment>
<evidence type="ECO:0000256" key="6">
    <source>
        <dbReference type="SAM" id="MobiDB-lite"/>
    </source>
</evidence>
<gene>
    <name evidence="8" type="primary">USMG5</name>
</gene>
<keyword evidence="3 7" id="KW-1133">Transmembrane helix</keyword>
<evidence type="ECO:0007829" key="10">
    <source>
        <dbReference type="PeptideAtlas" id="A0A8V0ZHN8"/>
    </source>
</evidence>
<protein>
    <submittedName>
        <fullName evidence="8">Up-regulated during skeletal muscle growth 5 homolog (mouse)</fullName>
    </submittedName>
</protein>
<dbReference type="Proteomes" id="UP000000539">
    <property type="component" value="Chromosome 6"/>
</dbReference>
<dbReference type="AlphaFoldDB" id="A0A8V0ZHN8"/>
<evidence type="ECO:0000256" key="2">
    <source>
        <dbReference type="ARBA" id="ARBA00022692"/>
    </source>
</evidence>
<evidence type="ECO:0000256" key="4">
    <source>
        <dbReference type="ARBA" id="ARBA00023128"/>
    </source>
</evidence>
<dbReference type="GeneTree" id="ENSGT00940000166377"/>
<keyword evidence="9" id="KW-1185">Reference proteome</keyword>
<evidence type="ECO:0000256" key="1">
    <source>
        <dbReference type="ARBA" id="ARBA00004304"/>
    </source>
</evidence>
<keyword evidence="10" id="KW-1267">Proteomics identification</keyword>
<evidence type="ECO:0000256" key="5">
    <source>
        <dbReference type="ARBA" id="ARBA00023136"/>
    </source>
</evidence>
<reference evidence="8" key="2">
    <citation type="submission" date="2025-08" db="UniProtKB">
        <authorList>
            <consortium name="Ensembl"/>
        </authorList>
    </citation>
    <scope>IDENTIFICATION</scope>
    <source>
        <strain evidence="8">broiler</strain>
    </source>
</reference>
<feature type="compositionally biased region" description="Basic residues" evidence="6">
    <location>
        <begin position="38"/>
        <end position="47"/>
    </location>
</feature>
<feature type="region of interest" description="Disordered" evidence="6">
    <location>
        <begin position="1"/>
        <end position="73"/>
    </location>
</feature>
<evidence type="ECO:0000256" key="7">
    <source>
        <dbReference type="SAM" id="Phobius"/>
    </source>
</evidence>
<dbReference type="InterPro" id="IPR009125">
    <property type="entry name" value="ATPMK"/>
</dbReference>